<gene>
    <name evidence="1" type="ORF">CEXT_773501</name>
</gene>
<sequence>MVKFWYSQLMITYNYFLTPRQALSRHTNPSILKAVIRETGPETFPDYNTLNPSGNVRSNSFQSSSSARYQQNFSFPFPPMNCSSTPICKCKCVNGTVGLAVCD</sequence>
<accession>A0AAV4PB91</accession>
<dbReference type="EMBL" id="BPLR01004397">
    <property type="protein sequence ID" value="GIX94622.1"/>
    <property type="molecule type" value="Genomic_DNA"/>
</dbReference>
<proteinExistence type="predicted"/>
<evidence type="ECO:0000313" key="1">
    <source>
        <dbReference type="EMBL" id="GIX94622.1"/>
    </source>
</evidence>
<keyword evidence="2" id="KW-1185">Reference proteome</keyword>
<dbReference type="Proteomes" id="UP001054945">
    <property type="component" value="Unassembled WGS sequence"/>
</dbReference>
<reference evidence="1 2" key="1">
    <citation type="submission" date="2021-06" db="EMBL/GenBank/DDBJ databases">
        <title>Caerostris extrusa draft genome.</title>
        <authorList>
            <person name="Kono N."/>
            <person name="Arakawa K."/>
        </authorList>
    </citation>
    <scope>NUCLEOTIDE SEQUENCE [LARGE SCALE GENOMIC DNA]</scope>
</reference>
<protein>
    <submittedName>
        <fullName evidence="1">Uncharacterized protein</fullName>
    </submittedName>
</protein>
<dbReference type="AlphaFoldDB" id="A0AAV4PB91"/>
<comment type="caution">
    <text evidence="1">The sequence shown here is derived from an EMBL/GenBank/DDBJ whole genome shotgun (WGS) entry which is preliminary data.</text>
</comment>
<evidence type="ECO:0000313" key="2">
    <source>
        <dbReference type="Proteomes" id="UP001054945"/>
    </source>
</evidence>
<organism evidence="1 2">
    <name type="scientific">Caerostris extrusa</name>
    <name type="common">Bark spider</name>
    <name type="synonym">Caerostris bankana</name>
    <dbReference type="NCBI Taxonomy" id="172846"/>
    <lineage>
        <taxon>Eukaryota</taxon>
        <taxon>Metazoa</taxon>
        <taxon>Ecdysozoa</taxon>
        <taxon>Arthropoda</taxon>
        <taxon>Chelicerata</taxon>
        <taxon>Arachnida</taxon>
        <taxon>Araneae</taxon>
        <taxon>Araneomorphae</taxon>
        <taxon>Entelegynae</taxon>
        <taxon>Araneoidea</taxon>
        <taxon>Araneidae</taxon>
        <taxon>Caerostris</taxon>
    </lineage>
</organism>
<name>A0AAV4PB91_CAEEX</name>